<comment type="caution">
    <text evidence="9">The sequence shown here is derived from an EMBL/GenBank/DDBJ whole genome shotgun (WGS) entry which is preliminary data.</text>
</comment>
<keyword evidence="3 6" id="KW-0597">Phosphoprotein</keyword>
<sequence>MILRRYRGEARPTTLLAPQCPASNDECAAFLLRLSQELQTPLNSIIGFADLLAQGELSEGQQRQARLITENARSMLRLVSDTLELSRIRTGQTRIVHEECDLAAELLRLIEIFRPLATAKEIKLIHTLSPDLPARLWVDRVHVRQILLNLVGNAVKFTDKGTVTLSARIERGMLIVDVADTGAGIDPDHLERLFIPFANAMQPASAVSPASGLGLAIAAELARRMGGSLAVTSNAQEGGSCFSLRLPFRDHRPVEQMVRVAAAPPPPQAGPRVSGAPDVVVAAAAAPRRVLLAEDNDINQQLVLAMAPLLGIHLDIAANGEEAVAMVDTARLAGSPYHLVLMDVQMPLLDGIAAARAMRRAGHSAQQLPIVALTGRNQPEDLAATRDAGMQGHLFKPVVLADLAKLLATLPNTDVAPAPPEGLDVMRFGDGAIPAIHALDHRYRTRKQHLLDLIARTIAGDRAADNLPEIVSGLHKLAGVAANFGDEETGQTARHLEQALKRSESAAEALRILVAHWPSLRDRAAQQR</sequence>
<dbReference type="InterPro" id="IPR036097">
    <property type="entry name" value="HisK_dim/P_sf"/>
</dbReference>
<dbReference type="GO" id="GO:0005524">
    <property type="term" value="F:ATP binding"/>
    <property type="evidence" value="ECO:0007669"/>
    <property type="project" value="UniProtKB-KW"/>
</dbReference>
<dbReference type="SMART" id="SM00448">
    <property type="entry name" value="REC"/>
    <property type="match status" value="1"/>
</dbReference>
<dbReference type="SUPFAM" id="SSF55874">
    <property type="entry name" value="ATPase domain of HSP90 chaperone/DNA topoisomerase II/histidine kinase"/>
    <property type="match status" value="1"/>
</dbReference>
<evidence type="ECO:0000259" key="7">
    <source>
        <dbReference type="PROSITE" id="PS50109"/>
    </source>
</evidence>
<feature type="domain" description="Histidine kinase" evidence="7">
    <location>
        <begin position="33"/>
        <end position="250"/>
    </location>
</feature>
<gene>
    <name evidence="9" type="ORF">ACFODK_00425</name>
</gene>
<keyword evidence="9" id="KW-0547">Nucleotide-binding</keyword>
<dbReference type="InterPro" id="IPR036641">
    <property type="entry name" value="HPT_dom_sf"/>
</dbReference>
<keyword evidence="9" id="KW-0067">ATP-binding</keyword>
<dbReference type="InterPro" id="IPR005467">
    <property type="entry name" value="His_kinase_dom"/>
</dbReference>
<evidence type="ECO:0000313" key="10">
    <source>
        <dbReference type="Proteomes" id="UP001595378"/>
    </source>
</evidence>
<dbReference type="InterPro" id="IPR003661">
    <property type="entry name" value="HisK_dim/P_dom"/>
</dbReference>
<dbReference type="PANTHER" id="PTHR43047">
    <property type="entry name" value="TWO-COMPONENT HISTIDINE PROTEIN KINASE"/>
    <property type="match status" value="1"/>
</dbReference>
<dbReference type="PROSITE" id="PS50109">
    <property type="entry name" value="HIS_KIN"/>
    <property type="match status" value="1"/>
</dbReference>
<dbReference type="Gene3D" id="3.30.565.10">
    <property type="entry name" value="Histidine kinase-like ATPase, C-terminal domain"/>
    <property type="match status" value="1"/>
</dbReference>
<dbReference type="CDD" id="cd00082">
    <property type="entry name" value="HisKA"/>
    <property type="match status" value="1"/>
</dbReference>
<dbReference type="InterPro" id="IPR003594">
    <property type="entry name" value="HATPase_dom"/>
</dbReference>
<dbReference type="SUPFAM" id="SSF47226">
    <property type="entry name" value="Histidine-containing phosphotransfer domain, HPT domain"/>
    <property type="match status" value="1"/>
</dbReference>
<dbReference type="CDD" id="cd16922">
    <property type="entry name" value="HATPase_EvgS-ArcB-TorS-like"/>
    <property type="match status" value="1"/>
</dbReference>
<dbReference type="SUPFAM" id="SSF47384">
    <property type="entry name" value="Homodimeric domain of signal transducing histidine kinase"/>
    <property type="match status" value="1"/>
</dbReference>
<feature type="modified residue" description="4-aspartylphosphate" evidence="6">
    <location>
        <position position="343"/>
    </location>
</feature>
<dbReference type="PROSITE" id="PS50110">
    <property type="entry name" value="RESPONSE_REGULATORY"/>
    <property type="match status" value="1"/>
</dbReference>
<dbReference type="SMART" id="SM00388">
    <property type="entry name" value="HisKA"/>
    <property type="match status" value="1"/>
</dbReference>
<dbReference type="CDD" id="cd17546">
    <property type="entry name" value="REC_hyHK_CKI1_RcsC-like"/>
    <property type="match status" value="1"/>
</dbReference>
<evidence type="ECO:0000256" key="2">
    <source>
        <dbReference type="ARBA" id="ARBA00012438"/>
    </source>
</evidence>
<feature type="domain" description="Response regulatory" evidence="8">
    <location>
        <begin position="289"/>
        <end position="411"/>
    </location>
</feature>
<evidence type="ECO:0000256" key="5">
    <source>
        <dbReference type="ARBA" id="ARBA00022777"/>
    </source>
</evidence>
<dbReference type="SMART" id="SM00387">
    <property type="entry name" value="HATPase_c"/>
    <property type="match status" value="1"/>
</dbReference>
<dbReference type="Proteomes" id="UP001595378">
    <property type="component" value="Unassembled WGS sequence"/>
</dbReference>
<dbReference type="EC" id="2.7.13.3" evidence="2"/>
<proteinExistence type="predicted"/>
<dbReference type="InterPro" id="IPR004358">
    <property type="entry name" value="Sig_transdc_His_kin-like_C"/>
</dbReference>
<dbReference type="RefSeq" id="WP_336917443.1">
    <property type="nucleotide sequence ID" value="NZ_JBANRN010000001.1"/>
</dbReference>
<reference evidence="10" key="1">
    <citation type="journal article" date="2019" name="Int. J. Syst. Evol. Microbiol.">
        <title>The Global Catalogue of Microorganisms (GCM) 10K type strain sequencing project: providing services to taxonomists for standard genome sequencing and annotation.</title>
        <authorList>
            <consortium name="The Broad Institute Genomics Platform"/>
            <consortium name="The Broad Institute Genome Sequencing Center for Infectious Disease"/>
            <person name="Wu L."/>
            <person name="Ma J."/>
        </authorList>
    </citation>
    <scope>NUCLEOTIDE SEQUENCE [LARGE SCALE GENOMIC DNA]</scope>
    <source>
        <strain evidence="10">KCTC 52606</strain>
    </source>
</reference>
<dbReference type="Gene3D" id="3.40.50.2300">
    <property type="match status" value="1"/>
</dbReference>
<dbReference type="InterPro" id="IPR036890">
    <property type="entry name" value="HATPase_C_sf"/>
</dbReference>
<dbReference type="InterPro" id="IPR001789">
    <property type="entry name" value="Sig_transdc_resp-reg_receiver"/>
</dbReference>
<evidence type="ECO:0000313" key="9">
    <source>
        <dbReference type="EMBL" id="MFC3099353.1"/>
    </source>
</evidence>
<protein>
    <recommendedName>
        <fullName evidence="2">histidine kinase</fullName>
        <ecNumber evidence="2">2.7.13.3</ecNumber>
    </recommendedName>
</protein>
<dbReference type="PANTHER" id="PTHR43047:SF72">
    <property type="entry name" value="OSMOSENSING HISTIDINE PROTEIN KINASE SLN1"/>
    <property type="match status" value="1"/>
</dbReference>
<dbReference type="PRINTS" id="PR00344">
    <property type="entry name" value="BCTRLSENSOR"/>
</dbReference>
<evidence type="ECO:0000256" key="6">
    <source>
        <dbReference type="PROSITE-ProRule" id="PRU00169"/>
    </source>
</evidence>
<keyword evidence="4" id="KW-0808">Transferase</keyword>
<organism evidence="9 10">
    <name type="scientific">Alteraurantiacibacter lauratis</name>
    <dbReference type="NCBI Taxonomy" id="2054627"/>
    <lineage>
        <taxon>Bacteria</taxon>
        <taxon>Pseudomonadati</taxon>
        <taxon>Pseudomonadota</taxon>
        <taxon>Alphaproteobacteria</taxon>
        <taxon>Sphingomonadales</taxon>
        <taxon>Erythrobacteraceae</taxon>
        <taxon>Alteraurantiacibacter</taxon>
    </lineage>
</organism>
<dbReference type="EMBL" id="JBHRSU010000001">
    <property type="protein sequence ID" value="MFC3099353.1"/>
    <property type="molecule type" value="Genomic_DNA"/>
</dbReference>
<comment type="catalytic activity">
    <reaction evidence="1">
        <text>ATP + protein L-histidine = ADP + protein N-phospho-L-histidine.</text>
        <dbReference type="EC" id="2.7.13.3"/>
    </reaction>
</comment>
<dbReference type="Pfam" id="PF02518">
    <property type="entry name" value="HATPase_c"/>
    <property type="match status" value="1"/>
</dbReference>
<evidence type="ECO:0000256" key="3">
    <source>
        <dbReference type="ARBA" id="ARBA00022553"/>
    </source>
</evidence>
<dbReference type="Pfam" id="PF00512">
    <property type="entry name" value="HisKA"/>
    <property type="match status" value="1"/>
</dbReference>
<evidence type="ECO:0000256" key="1">
    <source>
        <dbReference type="ARBA" id="ARBA00000085"/>
    </source>
</evidence>
<keyword evidence="5" id="KW-0418">Kinase</keyword>
<dbReference type="InterPro" id="IPR011006">
    <property type="entry name" value="CheY-like_superfamily"/>
</dbReference>
<accession>A0ABV7E9I2</accession>
<keyword evidence="10" id="KW-1185">Reference proteome</keyword>
<dbReference type="Pfam" id="PF00072">
    <property type="entry name" value="Response_reg"/>
    <property type="match status" value="1"/>
</dbReference>
<evidence type="ECO:0000259" key="8">
    <source>
        <dbReference type="PROSITE" id="PS50110"/>
    </source>
</evidence>
<dbReference type="SUPFAM" id="SSF52172">
    <property type="entry name" value="CheY-like"/>
    <property type="match status" value="1"/>
</dbReference>
<name>A0ABV7E9I2_9SPHN</name>
<dbReference type="Gene3D" id="1.10.287.130">
    <property type="match status" value="1"/>
</dbReference>
<evidence type="ECO:0000256" key="4">
    <source>
        <dbReference type="ARBA" id="ARBA00022679"/>
    </source>
</evidence>